<dbReference type="GO" id="GO:0009742">
    <property type="term" value="P:brassinosteroid mediated signaling pathway"/>
    <property type="evidence" value="ECO:0007669"/>
    <property type="project" value="UniProtKB-UniRule"/>
</dbReference>
<dbReference type="AlphaFoldDB" id="A0A087GT21"/>
<comment type="catalytic activity">
    <reaction evidence="13 15">
        <text>L-threonyl-[protein] + ATP = O-phospho-L-threonyl-[protein] + ADP + H(+)</text>
        <dbReference type="Rhea" id="RHEA:46608"/>
        <dbReference type="Rhea" id="RHEA-COMP:11060"/>
        <dbReference type="Rhea" id="RHEA-COMP:11605"/>
        <dbReference type="ChEBI" id="CHEBI:15378"/>
        <dbReference type="ChEBI" id="CHEBI:30013"/>
        <dbReference type="ChEBI" id="CHEBI:30616"/>
        <dbReference type="ChEBI" id="CHEBI:61977"/>
        <dbReference type="ChEBI" id="CHEBI:456216"/>
        <dbReference type="EC" id="2.7.11.1"/>
    </reaction>
</comment>
<gene>
    <name evidence="17" type="ordered locus">AALP_Aa6g320500</name>
</gene>
<dbReference type="GO" id="GO:0004674">
    <property type="term" value="F:protein serine/threonine kinase activity"/>
    <property type="evidence" value="ECO:0007669"/>
    <property type="project" value="UniProtKB-UniRule"/>
</dbReference>
<comment type="catalytic activity">
    <reaction evidence="14 15">
        <text>L-seryl-[protein] + ATP = O-phospho-L-seryl-[protein] + ADP + H(+)</text>
        <dbReference type="Rhea" id="RHEA:17989"/>
        <dbReference type="Rhea" id="RHEA-COMP:9863"/>
        <dbReference type="Rhea" id="RHEA-COMP:11604"/>
        <dbReference type="ChEBI" id="CHEBI:15378"/>
        <dbReference type="ChEBI" id="CHEBI:29999"/>
        <dbReference type="ChEBI" id="CHEBI:30616"/>
        <dbReference type="ChEBI" id="CHEBI:83421"/>
        <dbReference type="ChEBI" id="CHEBI:456216"/>
        <dbReference type="EC" id="2.7.11.1"/>
    </reaction>
</comment>
<evidence type="ECO:0000256" key="15">
    <source>
        <dbReference type="RuleBase" id="RU369005"/>
    </source>
</evidence>
<dbReference type="Gene3D" id="3.30.200.20">
    <property type="entry name" value="Phosphorylase Kinase, domain 1"/>
    <property type="match status" value="1"/>
</dbReference>
<evidence type="ECO:0000256" key="8">
    <source>
        <dbReference type="ARBA" id="ARBA00022741"/>
    </source>
</evidence>
<evidence type="ECO:0000256" key="12">
    <source>
        <dbReference type="ARBA" id="ARBA00023288"/>
    </source>
</evidence>
<comment type="similarity">
    <text evidence="2 15">Belongs to the protein kinase superfamily. Ser/Thr protein kinase family.</text>
</comment>
<evidence type="ECO:0000256" key="1">
    <source>
        <dbReference type="ARBA" id="ARBA00004193"/>
    </source>
</evidence>
<dbReference type="Pfam" id="PF25575">
    <property type="entry name" value="TPR_BSK1_C"/>
    <property type="match status" value="1"/>
</dbReference>
<dbReference type="Gene3D" id="1.25.40.10">
    <property type="entry name" value="Tetratricopeptide repeat domain"/>
    <property type="match status" value="1"/>
</dbReference>
<name>A0A087GT21_ARAAL</name>
<keyword evidence="5 15" id="KW-1070">Brassinosteroid signaling pathway</keyword>
<keyword evidence="8 15" id="KW-0547">Nucleotide-binding</keyword>
<dbReference type="eggNOG" id="ENOG502QSE9">
    <property type="taxonomic scope" value="Eukaryota"/>
</dbReference>
<keyword evidence="9 15" id="KW-0418">Kinase</keyword>
<dbReference type="PROSITE" id="PS50011">
    <property type="entry name" value="PROTEIN_KINASE_DOM"/>
    <property type="match status" value="1"/>
</dbReference>
<keyword evidence="7 15" id="KW-0519">Myristate</keyword>
<evidence type="ECO:0000256" key="13">
    <source>
        <dbReference type="ARBA" id="ARBA00047899"/>
    </source>
</evidence>
<dbReference type="GO" id="GO:0005524">
    <property type="term" value="F:ATP binding"/>
    <property type="evidence" value="ECO:0007669"/>
    <property type="project" value="UniProtKB-UniRule"/>
</dbReference>
<dbReference type="SUPFAM" id="SSF56112">
    <property type="entry name" value="Protein kinase-like (PK-like)"/>
    <property type="match status" value="1"/>
</dbReference>
<dbReference type="InterPro" id="IPR000719">
    <property type="entry name" value="Prot_kinase_dom"/>
</dbReference>
<protein>
    <recommendedName>
        <fullName evidence="15">Serine/threonine-protein kinase BSK</fullName>
        <ecNumber evidence="15">2.7.11.1</ecNumber>
    </recommendedName>
    <alternativeName>
        <fullName evidence="15">Brassinosteroid-signaling kinase</fullName>
    </alternativeName>
</protein>
<comment type="subunit">
    <text evidence="15">Interacts with BRI1.</text>
</comment>
<feature type="domain" description="Protein kinase" evidence="16">
    <location>
        <begin position="66"/>
        <end position="332"/>
    </location>
</feature>
<evidence type="ECO:0000259" key="16">
    <source>
        <dbReference type="PROSITE" id="PS50011"/>
    </source>
</evidence>
<evidence type="ECO:0000256" key="10">
    <source>
        <dbReference type="ARBA" id="ARBA00022840"/>
    </source>
</evidence>
<dbReference type="FunFam" id="3.30.200.20:FF:000154">
    <property type="entry name" value="probable serine/threonine-protein kinase At4g35230"/>
    <property type="match status" value="1"/>
</dbReference>
<dbReference type="PANTHER" id="PTHR45863">
    <property type="entry name" value="SERINE/THREONINE-PROTEIN KINASE BSK5"/>
    <property type="match status" value="1"/>
</dbReference>
<keyword evidence="11 15" id="KW-0472">Membrane</keyword>
<evidence type="ECO:0000256" key="2">
    <source>
        <dbReference type="ARBA" id="ARBA00008684"/>
    </source>
</evidence>
<dbReference type="Proteomes" id="UP000029120">
    <property type="component" value="Chromosome 6"/>
</dbReference>
<evidence type="ECO:0000256" key="6">
    <source>
        <dbReference type="ARBA" id="ARBA00022679"/>
    </source>
</evidence>
<comment type="subcellular location">
    <subcellularLocation>
        <location evidence="1 15">Cell membrane</location>
        <topology evidence="1 15">Lipid-anchor</topology>
    </subcellularLocation>
</comment>
<dbReference type="FunFam" id="1.10.510.10:FF:000069">
    <property type="entry name" value="probable serine/threonine-protein kinase At5g41260"/>
    <property type="match status" value="1"/>
</dbReference>
<dbReference type="InterPro" id="IPR011009">
    <property type="entry name" value="Kinase-like_dom_sf"/>
</dbReference>
<evidence type="ECO:0000256" key="3">
    <source>
        <dbReference type="ARBA" id="ARBA00022475"/>
    </source>
</evidence>
<comment type="function">
    <text evidence="15">Serine/threonine kinase that acts as positive regulator of brassinosteroid (BR) signaling downstream of the receptor kinase BRI1.</text>
</comment>
<evidence type="ECO:0000256" key="7">
    <source>
        <dbReference type="ARBA" id="ARBA00022707"/>
    </source>
</evidence>
<evidence type="ECO:0000256" key="4">
    <source>
        <dbReference type="ARBA" id="ARBA00022527"/>
    </source>
</evidence>
<dbReference type="FunFam" id="1.25.40.10:FF:000016">
    <property type="entry name" value="probable serine/threonine-protein kinase At4g35230"/>
    <property type="match status" value="1"/>
</dbReference>
<keyword evidence="6 15" id="KW-0808">Transferase</keyword>
<keyword evidence="10 15" id="KW-0067">ATP-binding</keyword>
<dbReference type="Pfam" id="PF07714">
    <property type="entry name" value="PK_Tyr_Ser-Thr"/>
    <property type="match status" value="1"/>
</dbReference>
<dbReference type="GO" id="GO:0005886">
    <property type="term" value="C:plasma membrane"/>
    <property type="evidence" value="ECO:0007669"/>
    <property type="project" value="UniProtKB-SubCell"/>
</dbReference>
<keyword evidence="18" id="KW-1185">Reference proteome</keyword>
<evidence type="ECO:0000256" key="5">
    <source>
        <dbReference type="ARBA" id="ARBA00022626"/>
    </source>
</evidence>
<dbReference type="InterPro" id="IPR001245">
    <property type="entry name" value="Ser-Thr/Tyr_kinase_cat_dom"/>
</dbReference>
<evidence type="ECO:0000313" key="18">
    <source>
        <dbReference type="Proteomes" id="UP000029120"/>
    </source>
</evidence>
<dbReference type="InterPro" id="IPR011990">
    <property type="entry name" value="TPR-like_helical_dom_sf"/>
</dbReference>
<dbReference type="SUPFAM" id="SSF48452">
    <property type="entry name" value="TPR-like"/>
    <property type="match status" value="1"/>
</dbReference>
<proteinExistence type="inferred from homology"/>
<organism evidence="17 18">
    <name type="scientific">Arabis alpina</name>
    <name type="common">Alpine rock-cress</name>
    <dbReference type="NCBI Taxonomy" id="50452"/>
    <lineage>
        <taxon>Eukaryota</taxon>
        <taxon>Viridiplantae</taxon>
        <taxon>Streptophyta</taxon>
        <taxon>Embryophyta</taxon>
        <taxon>Tracheophyta</taxon>
        <taxon>Spermatophyta</taxon>
        <taxon>Magnoliopsida</taxon>
        <taxon>eudicotyledons</taxon>
        <taxon>Gunneridae</taxon>
        <taxon>Pentapetalae</taxon>
        <taxon>rosids</taxon>
        <taxon>malvids</taxon>
        <taxon>Brassicales</taxon>
        <taxon>Brassicaceae</taxon>
        <taxon>Arabideae</taxon>
        <taxon>Arabis</taxon>
    </lineage>
</organism>
<evidence type="ECO:0000313" key="17">
    <source>
        <dbReference type="EMBL" id="KFK33023.1"/>
    </source>
</evidence>
<dbReference type="OrthoDB" id="2335338at2759"/>
<dbReference type="GO" id="GO:0106310">
    <property type="term" value="F:protein serine kinase activity"/>
    <property type="evidence" value="ECO:0007669"/>
    <property type="project" value="UniProtKB-UniRule"/>
</dbReference>
<dbReference type="PANTHER" id="PTHR45863:SF2">
    <property type="entry name" value="SERINE_THREONINE-PROTEIN KINASE BSK7-RELATED"/>
    <property type="match status" value="1"/>
</dbReference>
<dbReference type="Gene3D" id="1.10.510.10">
    <property type="entry name" value="Transferase(Phosphotransferase) domain 1"/>
    <property type="match status" value="1"/>
</dbReference>
<keyword evidence="4 15" id="KW-0723">Serine/threonine-protein kinase</keyword>
<evidence type="ECO:0000256" key="9">
    <source>
        <dbReference type="ARBA" id="ARBA00022777"/>
    </source>
</evidence>
<accession>A0A087GT21</accession>
<dbReference type="EMBL" id="CM002874">
    <property type="protein sequence ID" value="KFK33023.1"/>
    <property type="molecule type" value="Genomic_DNA"/>
</dbReference>
<dbReference type="Gramene" id="KFK33023">
    <property type="protein sequence ID" value="KFK33023"/>
    <property type="gene ID" value="AALP_AA6G320500"/>
</dbReference>
<dbReference type="InterPro" id="IPR045845">
    <property type="entry name" value="BSK"/>
</dbReference>
<dbReference type="EC" id="2.7.11.1" evidence="15"/>
<keyword evidence="12 15" id="KW-0449">Lipoprotein</keyword>
<evidence type="ECO:0000256" key="11">
    <source>
        <dbReference type="ARBA" id="ARBA00023136"/>
    </source>
</evidence>
<evidence type="ECO:0000256" key="14">
    <source>
        <dbReference type="ARBA" id="ARBA00048679"/>
    </source>
</evidence>
<keyword evidence="3 15" id="KW-1003">Cell membrane</keyword>
<dbReference type="InterPro" id="IPR058209">
    <property type="entry name" value="TPR_BSK1_C"/>
</dbReference>
<reference evidence="18" key="1">
    <citation type="journal article" date="2015" name="Nat. Plants">
        <title>Genome expansion of Arabis alpina linked with retrotransposition and reduced symmetric DNA methylation.</title>
        <authorList>
            <person name="Willing E.M."/>
            <person name="Rawat V."/>
            <person name="Mandakova T."/>
            <person name="Maumus F."/>
            <person name="James G.V."/>
            <person name="Nordstroem K.J."/>
            <person name="Becker C."/>
            <person name="Warthmann N."/>
            <person name="Chica C."/>
            <person name="Szarzynska B."/>
            <person name="Zytnicki M."/>
            <person name="Albani M.C."/>
            <person name="Kiefer C."/>
            <person name="Bergonzi S."/>
            <person name="Castaings L."/>
            <person name="Mateos J.L."/>
            <person name="Berns M.C."/>
            <person name="Bujdoso N."/>
            <person name="Piofczyk T."/>
            <person name="de Lorenzo L."/>
            <person name="Barrero-Sicilia C."/>
            <person name="Mateos I."/>
            <person name="Piednoel M."/>
            <person name="Hagmann J."/>
            <person name="Chen-Min-Tao R."/>
            <person name="Iglesias-Fernandez R."/>
            <person name="Schuster S.C."/>
            <person name="Alonso-Blanco C."/>
            <person name="Roudier F."/>
            <person name="Carbonero P."/>
            <person name="Paz-Ares J."/>
            <person name="Davis S.J."/>
            <person name="Pecinka A."/>
            <person name="Quesneville H."/>
            <person name="Colot V."/>
            <person name="Lysak M.A."/>
            <person name="Weigel D."/>
            <person name="Coupland G."/>
            <person name="Schneeberger K."/>
        </authorList>
    </citation>
    <scope>NUCLEOTIDE SEQUENCE [LARGE SCALE GENOMIC DNA]</scope>
    <source>
        <strain evidence="18">cv. Pajares</strain>
    </source>
</reference>
<sequence>MVYGLIKKMGCEVSKFSLCCVSESAKSNPDLTSLEEEKRGESNELAQFREFSIETIRNATSGFAVENIVSEHGERAPNVVYKGKLENQTRIAVKRFNRKAWPDTRQFLEEAKAVGQLRNHRMANLLGCCFEGEERLLIAEFMPNETLAKHLFHWESQPMKWAMRLRVALHIAQALEYCTSRGRALYHDLNAYRVLFDDDANPRLSCFGLMKNSRDGKSYSTNLAFTPPEYLKTGRVTPESVIYSFGTLLLDLLSGKHIPPNHALDLIRDRNIQMLMDSCLEGQCSSDDGTELIRLASRCLQYEARERPNPKSLVSAMTPLQKDLEIASHELMGIPSSATTTTLSPLGEACLRSDLTAIHEIIEKLGYKDDEGATTELSFQMWTDQMQDTLVFKKKGDAAFRHKDFAKAIECFSQFIEVGTMVSPTIYARRSLCYLMNENPEEALKDAMQAQVISPAWHIASYLQAVALSALGQENEAHAALKDGAMLESKRNTL</sequence>